<name>A0A0G3BRB8_9BURK</name>
<evidence type="ECO:0000259" key="2">
    <source>
        <dbReference type="Pfam" id="PF02371"/>
    </source>
</evidence>
<gene>
    <name evidence="3" type="ORF">AAW51_5278</name>
</gene>
<reference evidence="3 4" key="1">
    <citation type="submission" date="2015-05" db="EMBL/GenBank/DDBJ databases">
        <authorList>
            <person name="Tang B."/>
            <person name="Yu Y."/>
        </authorList>
    </citation>
    <scope>NUCLEOTIDE SEQUENCE [LARGE SCALE GENOMIC DNA]</scope>
    <source>
        <strain evidence="3 4">DSM 7029</strain>
    </source>
</reference>
<dbReference type="AlphaFoldDB" id="A0A0G3BRB8"/>
<dbReference type="PANTHER" id="PTHR33055">
    <property type="entry name" value="TRANSPOSASE FOR INSERTION SEQUENCE ELEMENT IS1111A"/>
    <property type="match status" value="1"/>
</dbReference>
<feature type="domain" description="Transposase IS116/IS110/IS902 C-terminal" evidence="2">
    <location>
        <begin position="103"/>
        <end position="187"/>
    </location>
</feature>
<dbReference type="GO" id="GO:0006313">
    <property type="term" value="P:DNA transposition"/>
    <property type="evidence" value="ECO:0007669"/>
    <property type="project" value="InterPro"/>
</dbReference>
<keyword evidence="1" id="KW-0175">Coiled coil</keyword>
<dbReference type="InterPro" id="IPR003346">
    <property type="entry name" value="Transposase_20"/>
</dbReference>
<evidence type="ECO:0000313" key="3">
    <source>
        <dbReference type="EMBL" id="AKJ31969.1"/>
    </source>
</evidence>
<dbReference type="KEGG" id="pbh:AAW51_5278"/>
<keyword evidence="4" id="KW-1185">Reference proteome</keyword>
<organism evidence="3 4">
    <name type="scientific">Caldimonas brevitalea</name>
    <dbReference type="NCBI Taxonomy" id="413882"/>
    <lineage>
        <taxon>Bacteria</taxon>
        <taxon>Pseudomonadati</taxon>
        <taxon>Pseudomonadota</taxon>
        <taxon>Betaproteobacteria</taxon>
        <taxon>Burkholderiales</taxon>
        <taxon>Sphaerotilaceae</taxon>
        <taxon>Caldimonas</taxon>
    </lineage>
</organism>
<dbReference type="GO" id="GO:0004803">
    <property type="term" value="F:transposase activity"/>
    <property type="evidence" value="ECO:0007669"/>
    <property type="project" value="InterPro"/>
</dbReference>
<accession>A0A0G3BRB8</accession>
<dbReference type="Proteomes" id="UP000035352">
    <property type="component" value="Chromosome"/>
</dbReference>
<dbReference type="PANTHER" id="PTHR33055:SF3">
    <property type="entry name" value="PUTATIVE TRANSPOSASE FOR IS117-RELATED"/>
    <property type="match status" value="1"/>
</dbReference>
<evidence type="ECO:0000313" key="4">
    <source>
        <dbReference type="Proteomes" id="UP000035352"/>
    </source>
</evidence>
<dbReference type="GO" id="GO:0003677">
    <property type="term" value="F:DNA binding"/>
    <property type="evidence" value="ECO:0007669"/>
    <property type="project" value="InterPro"/>
</dbReference>
<evidence type="ECO:0000256" key="1">
    <source>
        <dbReference type="SAM" id="Coils"/>
    </source>
</evidence>
<dbReference type="EMBL" id="CP011371">
    <property type="protein sequence ID" value="AKJ31969.1"/>
    <property type="molecule type" value="Genomic_DNA"/>
</dbReference>
<proteinExistence type="predicted"/>
<dbReference type="Pfam" id="PF02371">
    <property type="entry name" value="Transposase_20"/>
    <property type="match status" value="1"/>
</dbReference>
<protein>
    <submittedName>
        <fullName evidence="3">Mobile element protein</fullName>
    </submittedName>
</protein>
<sequence length="238" mass="26481">MRNKNDRADAQLLLARFCSKHAPERWVAAPAHVRHLRALVDRLQILKDMVQQESNRLEALDNNAGLRQSIDDHIQWLKRCMVDLQRQIDDHIDGHADLREDAALMQSIPGLGPVTVAKVLAYLGDVRRFGNAKALAAFLGVTPRQRQSGTSIKGRTILNRTGHAAMRTALYMPAIVAMQHNQAVKAFGDRLRSQGMAPKAVIGACMHKLALLIFGVVRSRRAFDVSLAMPKLDFQDGI</sequence>
<feature type="coiled-coil region" evidence="1">
    <location>
        <begin position="36"/>
        <end position="63"/>
    </location>
</feature>
<dbReference type="InterPro" id="IPR047650">
    <property type="entry name" value="Transpos_IS110"/>
</dbReference>